<dbReference type="Gene3D" id="3.30.230.40">
    <property type="entry name" value="Imidazole glycerol phosphate dehydratase, domain 1"/>
    <property type="match status" value="2"/>
</dbReference>
<evidence type="ECO:0000256" key="4">
    <source>
        <dbReference type="ARBA" id="ARBA00022605"/>
    </source>
</evidence>
<sequence length="352" mass="39052">MQKVLFIDRDGTLIEEPGDFQVDSLDKIRLIPHVIPSLLALSKAGYKLVMVSNQDGLGTSDFPECDFKSCHDFILTLFQSQGIAFSEVFICPHRADEGCRCRKPKTGLLDAFMTENDLDKNNSLVIGDRTTDEELANNLGVSFLPINARHGWQDIVSYLLKPVRKARVQRHTRETQIDMAIELDCEQNSRITTPIAFFSHMLEQIARHGGFYLDIEARGDTEVDEHHLIEDTALTLGEVLKQALGDKLGIARYGFTLPMDESLASVAIDLGGRPYCRFDAPFTREYVGGLATEMIPHFFHSLANALGAGIHVSVTGQNHHHMIEACFKALGKTLSQASARQGNELPSTKGVL</sequence>
<comment type="caution">
    <text evidence="12">The sequence shown here is derived from an EMBL/GenBank/DDBJ whole genome shotgun (WGS) entry which is preliminary data.</text>
</comment>
<evidence type="ECO:0000256" key="6">
    <source>
        <dbReference type="ARBA" id="ARBA00022801"/>
    </source>
</evidence>
<dbReference type="GO" id="GO:0004424">
    <property type="term" value="F:imidazoleglycerol-phosphate dehydratase activity"/>
    <property type="evidence" value="ECO:0007669"/>
    <property type="project" value="UniProtKB-UniRule"/>
</dbReference>
<keyword evidence="7 11" id="KW-0460">Magnesium</keyword>
<keyword evidence="3 11" id="KW-0963">Cytoplasm</keyword>
<dbReference type="InterPro" id="IPR013954">
    <property type="entry name" value="PNK3P"/>
</dbReference>
<dbReference type="NCBIfam" id="TIGR01656">
    <property type="entry name" value="Histidinol-ppas"/>
    <property type="match status" value="1"/>
</dbReference>
<dbReference type="AlphaFoldDB" id="A0A0W0Z6R9"/>
<dbReference type="Pfam" id="PF08645">
    <property type="entry name" value="PNK3P"/>
    <property type="match status" value="1"/>
</dbReference>
<comment type="pathway">
    <text evidence="2 11">Amino-acid biosynthesis; L-histidine biosynthesis; L-histidine from 5-phospho-alpha-D-ribose 1-diphosphate: step 6/9.</text>
</comment>
<dbReference type="NCBIfam" id="TIGR01261">
    <property type="entry name" value="hisB_Nterm"/>
    <property type="match status" value="1"/>
</dbReference>
<dbReference type="NCBIfam" id="NF003937">
    <property type="entry name" value="PRK05446.1"/>
    <property type="match status" value="1"/>
</dbReference>
<dbReference type="Pfam" id="PF00475">
    <property type="entry name" value="IGPD"/>
    <property type="match status" value="1"/>
</dbReference>
<feature type="binding site" evidence="11">
    <location>
        <position position="10"/>
    </location>
    <ligand>
        <name>Mg(2+)</name>
        <dbReference type="ChEBI" id="CHEBI:18420"/>
    </ligand>
</feature>
<evidence type="ECO:0000313" key="12">
    <source>
        <dbReference type="EMBL" id="KTD64818.1"/>
    </source>
</evidence>
<keyword evidence="9 11" id="KW-0456">Lyase</keyword>
<feature type="region of interest" description="Histidinol-phosphatase" evidence="11">
    <location>
        <begin position="1"/>
        <end position="163"/>
    </location>
</feature>
<evidence type="ECO:0000313" key="13">
    <source>
        <dbReference type="Proteomes" id="UP000054877"/>
    </source>
</evidence>
<dbReference type="SUPFAM" id="SSF54211">
    <property type="entry name" value="Ribosomal protein S5 domain 2-like"/>
    <property type="match status" value="2"/>
</dbReference>
<comment type="cofactor">
    <cofactor evidence="11">
        <name>Zn(2+)</name>
        <dbReference type="ChEBI" id="CHEBI:29105"/>
    </cofactor>
</comment>
<dbReference type="InterPro" id="IPR020568">
    <property type="entry name" value="Ribosomal_Su5_D2-typ_SF"/>
</dbReference>
<dbReference type="PROSITE" id="PS00954">
    <property type="entry name" value="IGP_DEHYDRATASE_1"/>
    <property type="match status" value="1"/>
</dbReference>
<comment type="similarity">
    <text evidence="11">In the C-terminal section; belongs to the imidazoleglycerol-phosphate dehydratase family.</text>
</comment>
<dbReference type="EC" id="3.1.3.15" evidence="11"/>
<comment type="catalytic activity">
    <reaction evidence="11">
        <text>L-histidinol phosphate + H2O = L-histidinol + phosphate</text>
        <dbReference type="Rhea" id="RHEA:14465"/>
        <dbReference type="ChEBI" id="CHEBI:15377"/>
        <dbReference type="ChEBI" id="CHEBI:43474"/>
        <dbReference type="ChEBI" id="CHEBI:57699"/>
        <dbReference type="ChEBI" id="CHEBI:57980"/>
        <dbReference type="EC" id="3.1.3.15"/>
    </reaction>
</comment>
<dbReference type="InterPro" id="IPR006549">
    <property type="entry name" value="HAD-SF_hydro_IIIA"/>
</dbReference>
<feature type="binding site" evidence="11">
    <location>
        <position position="8"/>
    </location>
    <ligand>
        <name>Mg(2+)</name>
        <dbReference type="ChEBI" id="CHEBI:18420"/>
    </ligand>
</feature>
<feature type="binding site" evidence="11">
    <location>
        <position position="128"/>
    </location>
    <ligand>
        <name>Mg(2+)</name>
        <dbReference type="ChEBI" id="CHEBI:18420"/>
    </ligand>
</feature>
<reference evidence="12 13" key="1">
    <citation type="submission" date="2015-11" db="EMBL/GenBank/DDBJ databases">
        <title>Genomic analysis of 38 Legionella species identifies large and diverse effector repertoires.</title>
        <authorList>
            <person name="Burstein D."/>
            <person name="Amaro F."/>
            <person name="Zusman T."/>
            <person name="Lifshitz Z."/>
            <person name="Cohen O."/>
            <person name="Gilbert J.A."/>
            <person name="Pupko T."/>
            <person name="Shuman H.A."/>
            <person name="Segal G."/>
        </authorList>
    </citation>
    <scope>NUCLEOTIDE SEQUENCE [LARGE SCALE GENOMIC DNA]</scope>
    <source>
        <strain evidence="12 13">Mt.St.Helens-9</strain>
    </source>
</reference>
<dbReference type="FunFam" id="3.30.230.40:FF:000001">
    <property type="entry name" value="Imidazoleglycerol-phosphate dehydratase HisB"/>
    <property type="match status" value="1"/>
</dbReference>
<dbReference type="InterPro" id="IPR038494">
    <property type="entry name" value="IGPD_sf"/>
</dbReference>
<keyword evidence="11" id="KW-0862">Zinc</keyword>
<dbReference type="InterPro" id="IPR006543">
    <property type="entry name" value="Histidinol-phos"/>
</dbReference>
<dbReference type="PANTHER" id="PTHR23133:SF2">
    <property type="entry name" value="IMIDAZOLEGLYCEROL-PHOSPHATE DEHYDRATASE"/>
    <property type="match status" value="1"/>
</dbReference>
<evidence type="ECO:0000256" key="9">
    <source>
        <dbReference type="ARBA" id="ARBA00023239"/>
    </source>
</evidence>
<keyword evidence="6 11" id="KW-0378">Hydrolase</keyword>
<feature type="active site" description="Proton donor" evidence="11">
    <location>
        <position position="10"/>
    </location>
</feature>
<dbReference type="InterPro" id="IPR020566">
    <property type="entry name" value="His_synth_bifunc_HisB"/>
</dbReference>
<dbReference type="GO" id="GO:0046872">
    <property type="term" value="F:metal ion binding"/>
    <property type="evidence" value="ECO:0007669"/>
    <property type="project" value="UniProtKB-KW"/>
</dbReference>
<keyword evidence="5 11" id="KW-0479">Metal-binding</keyword>
<evidence type="ECO:0000256" key="8">
    <source>
        <dbReference type="ARBA" id="ARBA00023102"/>
    </source>
</evidence>
<dbReference type="Proteomes" id="UP000054877">
    <property type="component" value="Unassembled WGS sequence"/>
</dbReference>
<evidence type="ECO:0000256" key="7">
    <source>
        <dbReference type="ARBA" id="ARBA00022842"/>
    </source>
</evidence>
<dbReference type="InterPro" id="IPR023214">
    <property type="entry name" value="HAD_sf"/>
</dbReference>
<keyword evidence="10 11" id="KW-0511">Multifunctional enzyme</keyword>
<proteinExistence type="inferred from homology"/>
<feature type="binding site" evidence="11">
    <location>
        <position position="91"/>
    </location>
    <ligand>
        <name>Zn(2+)</name>
        <dbReference type="ChEBI" id="CHEBI:29105"/>
    </ligand>
</feature>
<dbReference type="GO" id="GO:0000105">
    <property type="term" value="P:L-histidine biosynthetic process"/>
    <property type="evidence" value="ECO:0007669"/>
    <property type="project" value="UniProtKB-UniRule"/>
</dbReference>
<dbReference type="NCBIfam" id="TIGR01662">
    <property type="entry name" value="HAD-SF-IIIA"/>
    <property type="match status" value="1"/>
</dbReference>
<evidence type="ECO:0000256" key="3">
    <source>
        <dbReference type="ARBA" id="ARBA00022490"/>
    </source>
</evidence>
<dbReference type="UniPathway" id="UPA00031">
    <property type="reaction ID" value="UER00011"/>
</dbReference>
<dbReference type="EC" id="4.2.1.19" evidence="11"/>
<accession>A0A0W0Z6R9</accession>
<name>A0A0W0Z6R9_LEGSP</name>
<dbReference type="CDD" id="cd07914">
    <property type="entry name" value="IGPD"/>
    <property type="match status" value="1"/>
</dbReference>
<keyword evidence="8 11" id="KW-0368">Histidine biosynthesis</keyword>
<dbReference type="FunFam" id="3.30.230.40:FF:000003">
    <property type="entry name" value="Imidazoleglycerol-phosphate dehydratase HisB"/>
    <property type="match status" value="1"/>
</dbReference>
<dbReference type="OrthoDB" id="9790411at2"/>
<feature type="binding site" evidence="11">
    <location>
        <position position="101"/>
    </location>
    <ligand>
        <name>Zn(2+)</name>
        <dbReference type="ChEBI" id="CHEBI:29105"/>
    </ligand>
</feature>
<keyword evidence="4 11" id="KW-0028">Amino-acid biosynthesis</keyword>
<dbReference type="InterPro" id="IPR036412">
    <property type="entry name" value="HAD-like_sf"/>
</dbReference>
<dbReference type="GO" id="GO:0004401">
    <property type="term" value="F:histidinol-phosphatase activity"/>
    <property type="evidence" value="ECO:0007669"/>
    <property type="project" value="UniProtKB-UniRule"/>
</dbReference>
<organism evidence="12 13">
    <name type="scientific">Legionella spiritensis</name>
    <dbReference type="NCBI Taxonomy" id="452"/>
    <lineage>
        <taxon>Bacteria</taxon>
        <taxon>Pseudomonadati</taxon>
        <taxon>Pseudomonadota</taxon>
        <taxon>Gammaproteobacteria</taxon>
        <taxon>Legionellales</taxon>
        <taxon>Legionellaceae</taxon>
        <taxon>Legionella</taxon>
    </lineage>
</organism>
<dbReference type="RefSeq" id="WP_058482919.1">
    <property type="nucleotide sequence ID" value="NZ_CAAAII010000003.1"/>
</dbReference>
<keyword evidence="13" id="KW-1185">Reference proteome</keyword>
<comment type="cofactor">
    <cofactor evidence="1 11">
        <name>Mg(2+)</name>
        <dbReference type="ChEBI" id="CHEBI:18420"/>
    </cofactor>
</comment>
<dbReference type="NCBIfam" id="NF002111">
    <property type="entry name" value="PRK00951.2-1"/>
    <property type="match status" value="1"/>
</dbReference>
<evidence type="ECO:0000256" key="11">
    <source>
        <dbReference type="HAMAP-Rule" id="MF_01022"/>
    </source>
</evidence>
<comment type="pathway">
    <text evidence="11">Amino-acid biosynthesis; L-histidine biosynthesis; L-histidine from 5-phospho-alpha-D-ribose 1-diphosphate: step 8/9.</text>
</comment>
<feature type="binding site" evidence="11">
    <location>
        <position position="99"/>
    </location>
    <ligand>
        <name>Zn(2+)</name>
        <dbReference type="ChEBI" id="CHEBI:29105"/>
    </ligand>
</feature>
<evidence type="ECO:0000256" key="1">
    <source>
        <dbReference type="ARBA" id="ARBA00001946"/>
    </source>
</evidence>
<dbReference type="SUPFAM" id="SSF56784">
    <property type="entry name" value="HAD-like"/>
    <property type="match status" value="1"/>
</dbReference>
<dbReference type="PROSITE" id="PS00955">
    <property type="entry name" value="IGP_DEHYDRATASE_2"/>
    <property type="match status" value="1"/>
</dbReference>
<evidence type="ECO:0000256" key="5">
    <source>
        <dbReference type="ARBA" id="ARBA00022723"/>
    </source>
</evidence>
<evidence type="ECO:0000256" key="2">
    <source>
        <dbReference type="ARBA" id="ARBA00005047"/>
    </source>
</evidence>
<comment type="similarity">
    <text evidence="11">In the N-terminal section; belongs to the histidinol-phosphatase family.</text>
</comment>
<dbReference type="STRING" id="452.Lspi_0985"/>
<dbReference type="InterPro" id="IPR020565">
    <property type="entry name" value="ImidazoleglycerP_deHydtase_CS"/>
</dbReference>
<dbReference type="InterPro" id="IPR000807">
    <property type="entry name" value="ImidazoleglycerolP_deHydtase"/>
</dbReference>
<dbReference type="HAMAP" id="MF_00076">
    <property type="entry name" value="HisB"/>
    <property type="match status" value="1"/>
</dbReference>
<feature type="binding site" evidence="11">
    <location>
        <position position="93"/>
    </location>
    <ligand>
        <name>Zn(2+)</name>
        <dbReference type="ChEBI" id="CHEBI:29105"/>
    </ligand>
</feature>
<gene>
    <name evidence="11 12" type="primary">hisB</name>
    <name evidence="12" type="ORF">Lspi_0985</name>
</gene>
<dbReference type="PANTHER" id="PTHR23133">
    <property type="entry name" value="IMIDAZOLEGLYCEROL-PHOSPHATE DEHYDRATASE HIS7"/>
    <property type="match status" value="1"/>
</dbReference>
<evidence type="ECO:0000256" key="10">
    <source>
        <dbReference type="ARBA" id="ARBA00023268"/>
    </source>
</evidence>
<dbReference type="GO" id="GO:0005737">
    <property type="term" value="C:cytoplasm"/>
    <property type="evidence" value="ECO:0007669"/>
    <property type="project" value="UniProtKB-SubCell"/>
</dbReference>
<feature type="active site" description="Nucleophile" evidence="11">
    <location>
        <position position="8"/>
    </location>
</feature>
<dbReference type="HAMAP" id="MF_01022">
    <property type="entry name" value="Bifunc_HisB"/>
    <property type="match status" value="1"/>
</dbReference>
<dbReference type="InterPro" id="IPR005954">
    <property type="entry name" value="HisB_N"/>
</dbReference>
<feature type="region of interest" description="Imidazoleglycerol-phosphate dehydratase" evidence="11">
    <location>
        <begin position="164"/>
        <end position="352"/>
    </location>
</feature>
<protein>
    <recommendedName>
        <fullName evidence="11">Histidine biosynthesis bifunctional protein HisB</fullName>
    </recommendedName>
    <domain>
        <recommendedName>
            <fullName evidence="11">Histidinol-phosphatase</fullName>
            <ecNumber evidence="11">3.1.3.15</ecNumber>
        </recommendedName>
    </domain>
    <domain>
        <recommendedName>
            <fullName evidence="11">Imidazoleglycerol-phosphate dehydratase</fullName>
            <shortName evidence="11">IGPD</shortName>
            <ecNumber evidence="11">4.2.1.19</ecNumber>
        </recommendedName>
    </domain>
</protein>
<dbReference type="EMBL" id="LNYX01000012">
    <property type="protein sequence ID" value="KTD64818.1"/>
    <property type="molecule type" value="Genomic_DNA"/>
</dbReference>
<dbReference type="Gene3D" id="3.40.50.1000">
    <property type="entry name" value="HAD superfamily/HAD-like"/>
    <property type="match status" value="1"/>
</dbReference>
<dbReference type="PATRIC" id="fig|452.5.peg.1080"/>
<comment type="subcellular location">
    <subcellularLocation>
        <location evidence="11">Cytoplasm</location>
    </subcellularLocation>
</comment>
<comment type="catalytic activity">
    <reaction evidence="11">
        <text>D-erythro-1-(imidazol-4-yl)glycerol 3-phosphate = 3-(imidazol-4-yl)-2-oxopropyl phosphate + H2O</text>
        <dbReference type="Rhea" id="RHEA:11040"/>
        <dbReference type="ChEBI" id="CHEBI:15377"/>
        <dbReference type="ChEBI" id="CHEBI:57766"/>
        <dbReference type="ChEBI" id="CHEBI:58278"/>
        <dbReference type="EC" id="4.2.1.19"/>
    </reaction>
</comment>